<dbReference type="AlphaFoldDB" id="A0A5B7IF12"/>
<dbReference type="EMBL" id="VSRR010059831">
    <property type="protein sequence ID" value="MPC82462.1"/>
    <property type="molecule type" value="Genomic_DNA"/>
</dbReference>
<evidence type="ECO:0000313" key="1">
    <source>
        <dbReference type="EMBL" id="MPC82462.1"/>
    </source>
</evidence>
<dbReference type="Proteomes" id="UP000324222">
    <property type="component" value="Unassembled WGS sequence"/>
</dbReference>
<proteinExistence type="predicted"/>
<accession>A0A5B7IF12</accession>
<comment type="caution">
    <text evidence="1">The sequence shown here is derived from an EMBL/GenBank/DDBJ whole genome shotgun (WGS) entry which is preliminary data.</text>
</comment>
<sequence length="48" mass="5252">MTARRGGRVGIRLISPAGDAVQEGLGRFWSYDEGKRQGKHELGLVRLG</sequence>
<evidence type="ECO:0000313" key="2">
    <source>
        <dbReference type="Proteomes" id="UP000324222"/>
    </source>
</evidence>
<name>A0A5B7IF12_PORTR</name>
<keyword evidence="2" id="KW-1185">Reference proteome</keyword>
<protein>
    <submittedName>
        <fullName evidence="1">Uncharacterized protein</fullName>
    </submittedName>
</protein>
<reference evidence="1 2" key="1">
    <citation type="submission" date="2019-05" db="EMBL/GenBank/DDBJ databases">
        <title>Another draft genome of Portunus trituberculatus and its Hox gene families provides insights of decapod evolution.</title>
        <authorList>
            <person name="Jeong J.-H."/>
            <person name="Song I."/>
            <person name="Kim S."/>
            <person name="Choi T."/>
            <person name="Kim D."/>
            <person name="Ryu S."/>
            <person name="Kim W."/>
        </authorList>
    </citation>
    <scope>NUCLEOTIDE SEQUENCE [LARGE SCALE GENOMIC DNA]</scope>
    <source>
        <tissue evidence="1">Muscle</tissue>
    </source>
</reference>
<organism evidence="1 2">
    <name type="scientific">Portunus trituberculatus</name>
    <name type="common">Swimming crab</name>
    <name type="synonym">Neptunus trituberculatus</name>
    <dbReference type="NCBI Taxonomy" id="210409"/>
    <lineage>
        <taxon>Eukaryota</taxon>
        <taxon>Metazoa</taxon>
        <taxon>Ecdysozoa</taxon>
        <taxon>Arthropoda</taxon>
        <taxon>Crustacea</taxon>
        <taxon>Multicrustacea</taxon>
        <taxon>Malacostraca</taxon>
        <taxon>Eumalacostraca</taxon>
        <taxon>Eucarida</taxon>
        <taxon>Decapoda</taxon>
        <taxon>Pleocyemata</taxon>
        <taxon>Brachyura</taxon>
        <taxon>Eubrachyura</taxon>
        <taxon>Portunoidea</taxon>
        <taxon>Portunidae</taxon>
        <taxon>Portuninae</taxon>
        <taxon>Portunus</taxon>
    </lineage>
</organism>
<gene>
    <name evidence="1" type="ORF">E2C01_077131</name>
</gene>